<keyword evidence="8" id="KW-0547">Nucleotide-binding</keyword>
<dbReference type="InterPro" id="IPR002496">
    <property type="entry name" value="PRib_AMP_CycHydrolase_dom"/>
</dbReference>
<dbReference type="InterPro" id="IPR023019">
    <property type="entry name" value="His_synth_HisIE"/>
</dbReference>
<dbReference type="InterPro" id="IPR021130">
    <property type="entry name" value="PRib-ATP_PPHydrolase-like"/>
</dbReference>
<dbReference type="GO" id="GO:0004635">
    <property type="term" value="F:phosphoribosyl-AMP cyclohydrolase activity"/>
    <property type="evidence" value="ECO:0007669"/>
    <property type="project" value="UniProtKB-EC"/>
</dbReference>
<dbReference type="EMBL" id="CAEZXP010000001">
    <property type="protein sequence ID" value="CAB4689699.1"/>
    <property type="molecule type" value="Genomic_DNA"/>
</dbReference>
<keyword evidence="11" id="KW-0368">Histidine biosynthesis</keyword>
<comment type="catalytic activity">
    <reaction evidence="1">
        <text>1-(5-phospho-beta-D-ribosyl)-5'-AMP + H2O = 1-(5-phospho-beta-D-ribosyl)-5-[(5-phospho-beta-D-ribosylamino)methylideneamino]imidazole-4-carboxamide</text>
        <dbReference type="Rhea" id="RHEA:20049"/>
        <dbReference type="ChEBI" id="CHEBI:15377"/>
        <dbReference type="ChEBI" id="CHEBI:58435"/>
        <dbReference type="ChEBI" id="CHEBI:59457"/>
        <dbReference type="EC" id="3.5.4.19"/>
    </reaction>
</comment>
<evidence type="ECO:0000259" key="13">
    <source>
        <dbReference type="Pfam" id="PF01502"/>
    </source>
</evidence>
<organism evidence="14">
    <name type="scientific">freshwater metagenome</name>
    <dbReference type="NCBI Taxonomy" id="449393"/>
    <lineage>
        <taxon>unclassified sequences</taxon>
        <taxon>metagenomes</taxon>
        <taxon>ecological metagenomes</taxon>
    </lineage>
</organism>
<evidence type="ECO:0000256" key="7">
    <source>
        <dbReference type="ARBA" id="ARBA00022605"/>
    </source>
</evidence>
<keyword evidence="10" id="KW-0067">ATP-binding</keyword>
<keyword evidence="7" id="KW-0028">Amino-acid biosynthesis</keyword>
<dbReference type="Pfam" id="PF01502">
    <property type="entry name" value="PRA-CH"/>
    <property type="match status" value="1"/>
</dbReference>
<dbReference type="GO" id="GO:0000105">
    <property type="term" value="P:L-histidine biosynthetic process"/>
    <property type="evidence" value="ECO:0007669"/>
    <property type="project" value="UniProtKB-UniPathway"/>
</dbReference>
<dbReference type="NCBIfam" id="TIGR03188">
    <property type="entry name" value="histidine_hisI"/>
    <property type="match status" value="1"/>
</dbReference>
<dbReference type="Pfam" id="PF01503">
    <property type="entry name" value="PRA-PH"/>
    <property type="match status" value="1"/>
</dbReference>
<protein>
    <submittedName>
        <fullName evidence="14">Unannotated protein</fullName>
    </submittedName>
</protein>
<comment type="catalytic activity">
    <reaction evidence="2">
        <text>1-(5-phospho-beta-D-ribosyl)-ATP + H2O = 1-(5-phospho-beta-D-ribosyl)-5'-AMP + diphosphate + H(+)</text>
        <dbReference type="Rhea" id="RHEA:22828"/>
        <dbReference type="ChEBI" id="CHEBI:15377"/>
        <dbReference type="ChEBI" id="CHEBI:15378"/>
        <dbReference type="ChEBI" id="CHEBI:33019"/>
        <dbReference type="ChEBI" id="CHEBI:59457"/>
        <dbReference type="ChEBI" id="CHEBI:73183"/>
        <dbReference type="EC" id="3.6.1.31"/>
    </reaction>
</comment>
<gene>
    <name evidence="14" type="ORF">UFOPK2399_00616</name>
</gene>
<dbReference type="PANTHER" id="PTHR42945">
    <property type="entry name" value="HISTIDINE BIOSYNTHESIS BIFUNCTIONAL PROTEIN"/>
    <property type="match status" value="1"/>
</dbReference>
<evidence type="ECO:0000256" key="4">
    <source>
        <dbReference type="ARBA" id="ARBA00005204"/>
    </source>
</evidence>
<dbReference type="Gene3D" id="1.10.287.1080">
    <property type="entry name" value="MazG-like"/>
    <property type="match status" value="1"/>
</dbReference>
<keyword evidence="12" id="KW-0511">Multifunctional enzyme</keyword>
<evidence type="ECO:0000256" key="6">
    <source>
        <dbReference type="ARBA" id="ARBA00008299"/>
    </source>
</evidence>
<dbReference type="GO" id="GO:0004636">
    <property type="term" value="F:phosphoribosyl-ATP diphosphatase activity"/>
    <property type="evidence" value="ECO:0007669"/>
    <property type="project" value="UniProtKB-EC"/>
</dbReference>
<dbReference type="SUPFAM" id="SSF141734">
    <property type="entry name" value="HisI-like"/>
    <property type="match status" value="1"/>
</dbReference>
<accession>A0A6J6NSW1</accession>
<reference evidence="14" key="1">
    <citation type="submission" date="2020-05" db="EMBL/GenBank/DDBJ databases">
        <authorList>
            <person name="Chiriac C."/>
            <person name="Salcher M."/>
            <person name="Ghai R."/>
            <person name="Kavagutti S V."/>
        </authorList>
    </citation>
    <scope>NUCLEOTIDE SEQUENCE</scope>
</reference>
<dbReference type="UniPathway" id="UPA00031">
    <property type="reaction ID" value="UER00007"/>
</dbReference>
<keyword evidence="9" id="KW-0378">Hydrolase</keyword>
<dbReference type="HAMAP" id="MF_01020">
    <property type="entry name" value="HisE"/>
    <property type="match status" value="1"/>
</dbReference>
<dbReference type="HAMAP" id="MF_01019">
    <property type="entry name" value="HisIE"/>
    <property type="match status" value="1"/>
</dbReference>
<proteinExistence type="inferred from homology"/>
<evidence type="ECO:0000256" key="11">
    <source>
        <dbReference type="ARBA" id="ARBA00023102"/>
    </source>
</evidence>
<comment type="similarity">
    <text evidence="6">In the N-terminal section; belongs to the PRA-CH family.</text>
</comment>
<dbReference type="NCBIfam" id="NF000768">
    <property type="entry name" value="PRK00051.1"/>
    <property type="match status" value="1"/>
</dbReference>
<comment type="similarity">
    <text evidence="5">In the C-terminal section; belongs to the PRA-PH family.</text>
</comment>
<dbReference type="InterPro" id="IPR008179">
    <property type="entry name" value="HisE"/>
</dbReference>
<evidence type="ECO:0000256" key="2">
    <source>
        <dbReference type="ARBA" id="ARBA00001460"/>
    </source>
</evidence>
<comment type="pathway">
    <text evidence="3">Amino-acid biosynthesis; L-histidine biosynthesis; L-histidine from 5-phospho-alpha-D-ribose 1-diphosphate: step 3/9.</text>
</comment>
<name>A0A6J6NSW1_9ZZZZ</name>
<evidence type="ECO:0000256" key="12">
    <source>
        <dbReference type="ARBA" id="ARBA00023268"/>
    </source>
</evidence>
<comment type="pathway">
    <text evidence="4">Amino-acid biosynthesis; L-histidine biosynthesis; L-histidine from 5-phospho-alpha-D-ribose 1-diphosphate: step 2/9.</text>
</comment>
<dbReference type="NCBIfam" id="NF002747">
    <property type="entry name" value="PRK02759.1"/>
    <property type="match status" value="1"/>
</dbReference>
<evidence type="ECO:0000256" key="3">
    <source>
        <dbReference type="ARBA" id="ARBA00005169"/>
    </source>
</evidence>
<dbReference type="PANTHER" id="PTHR42945:SF1">
    <property type="entry name" value="HISTIDINE BIOSYNTHESIS BIFUNCTIONAL PROTEIN HIS7"/>
    <property type="match status" value="1"/>
</dbReference>
<dbReference type="SUPFAM" id="SSF101386">
    <property type="entry name" value="all-alpha NTP pyrophosphatases"/>
    <property type="match status" value="1"/>
</dbReference>
<dbReference type="AlphaFoldDB" id="A0A6J6NSW1"/>
<feature type="domain" description="Phosphoribosyl-AMP cyclohydrolase" evidence="13">
    <location>
        <begin position="28"/>
        <end position="100"/>
    </location>
</feature>
<evidence type="ECO:0000256" key="9">
    <source>
        <dbReference type="ARBA" id="ARBA00022801"/>
    </source>
</evidence>
<dbReference type="InterPro" id="IPR038019">
    <property type="entry name" value="PRib_AMP_CycHydrolase_sf"/>
</dbReference>
<evidence type="ECO:0000256" key="5">
    <source>
        <dbReference type="ARBA" id="ARBA00007731"/>
    </source>
</evidence>
<dbReference type="CDD" id="cd11534">
    <property type="entry name" value="NTP-PPase_HisIE_like"/>
    <property type="match status" value="1"/>
</dbReference>
<dbReference type="FunFam" id="3.10.20.810:FF:000001">
    <property type="entry name" value="Histidine biosynthesis bifunctional protein HisIE"/>
    <property type="match status" value="1"/>
</dbReference>
<evidence type="ECO:0000256" key="8">
    <source>
        <dbReference type="ARBA" id="ARBA00022741"/>
    </source>
</evidence>
<evidence type="ECO:0000256" key="1">
    <source>
        <dbReference type="ARBA" id="ARBA00000024"/>
    </source>
</evidence>
<sequence length="189" mass="20745">MTQLDALEPVGDLRAAIVQEAESGRVLMLAWMDDEAERRTRESGEAWFWSRSRREYWHKGATSGNTMAVVELRDDCDGDALLVRVKPNGPACHTGSLSCFAPDLWRTISDRVQNPKEGSYTTSLIEAGVAAPARKVGEEGVEIVVAALAESDERLVSEAADLLYHLYVTLAARGIDIAAVEDELARRSK</sequence>
<dbReference type="Gene3D" id="3.10.20.810">
    <property type="entry name" value="Phosphoribosyl-AMP cyclohydrolase"/>
    <property type="match status" value="1"/>
</dbReference>
<evidence type="ECO:0000313" key="14">
    <source>
        <dbReference type="EMBL" id="CAB4689699.1"/>
    </source>
</evidence>
<evidence type="ECO:0000256" key="10">
    <source>
        <dbReference type="ARBA" id="ARBA00022840"/>
    </source>
</evidence>
<dbReference type="GO" id="GO:0005524">
    <property type="term" value="F:ATP binding"/>
    <property type="evidence" value="ECO:0007669"/>
    <property type="project" value="UniProtKB-KW"/>
</dbReference>